<protein>
    <recommendedName>
        <fullName evidence="4">Lipoprotein</fullName>
    </recommendedName>
</protein>
<evidence type="ECO:0000256" key="1">
    <source>
        <dbReference type="SAM" id="SignalP"/>
    </source>
</evidence>
<dbReference type="OrthoDB" id="5897571at2"/>
<dbReference type="InterPro" id="IPR013783">
    <property type="entry name" value="Ig-like_fold"/>
</dbReference>
<dbReference type="PROSITE" id="PS51257">
    <property type="entry name" value="PROKAR_LIPOPROTEIN"/>
    <property type="match status" value="1"/>
</dbReference>
<evidence type="ECO:0000313" key="2">
    <source>
        <dbReference type="EMBL" id="ODA30886.1"/>
    </source>
</evidence>
<keyword evidence="3" id="KW-1185">Reference proteome</keyword>
<dbReference type="STRING" id="1080227.A8L45_18920"/>
<dbReference type="AlphaFoldDB" id="A0A1C3ECA4"/>
<proteinExistence type="predicted"/>
<sequence length="1053" mass="116467">MVLAKRAALAVAISSALTLTACGGDSSSESIGTTDKDKVQVGGAIITALDGYLYNALLCADDNDDGKCTENEVIKDRNGELLLTDKAGRIDAEVSLEDENRLATHPRLVTTFQSVYDDTDVFTEDMDLPGQAMKAVTLRAPSGAEIISPITDLVSAQMETGLTQKEAEKVVIESLSGLSNSELSKETLYSDYIKAKEKGDTAQADVAKKLHKTAQILTETKANASSEDAFDKHIDDIVEKTVEHTKGMTDEELEDETNKPFVPVTDEKTDDIVENRVATFNPEHLDGLAYKVASVNDLYGDKEYWQDKALDISEFLPLVSDQDAEENGHKNTVSIANIDELKTANLIVEISDNVLNISRNDNTKAVSPQNYQIQLISDDIDAEGNPVADAEDRPLTIRALKTLSLTVKSYNHTPDVVASKQAEIQQQLDGLELVKGEQLQTTTLDLNDLFSDKDGDTLTLQVSLSLQGVNAEINGNQLTLSGTPSTPATDIKLTITATDSQQLRAESVFSLPDVKVLDFDTTLRDTLVGANKVWYRWTSYGNQQDNTLTATCVAFKFVPGDNSNSGNVFFKEGQTCAKESDVVNPFGTWSVNTQNGSIRLSTEMGSSTLSGLLNKDLSDETNTPHIVVAEEETASAVTRASSGSLSVETDTTHYVSTYYKGIKSANSYWNFNNATLWINGEAAKVFSESKIDLYSNEGRPAILNVSVNIGGQSCSSLGFEEVSEETDKGNSYIFSESSPEFIIFSNNGNYVHSSDIAETYITDTEEQGCAVKLFPYVENRLDVNPGAPLTIRFTAKDSANNEEFIINTFVDRHMAIQAGHDLNVDSSGLYFIHGFNVLYISQEDGQFWGREGTFDPESKTLTFGEKKEESSTFLRYQTASGKAAYQVYGSTCDSYDRCEHESFSFWSNDGKNIFIQSANDKILELELPFTYDEPSALDKLKELSGQDVSFLNTTWFINFPDHKDESGQFTFKADGAYRNDSLFSRWEDFPEDLPCLKAEGHTCRYEELNDMYDFDDEGQMHDVKWRWNPETPNIIQRFKDGRHNSTWTRLSLN</sequence>
<evidence type="ECO:0000313" key="3">
    <source>
        <dbReference type="Proteomes" id="UP000094936"/>
    </source>
</evidence>
<dbReference type="Gene3D" id="2.60.40.10">
    <property type="entry name" value="Immunoglobulins"/>
    <property type="match status" value="1"/>
</dbReference>
<dbReference type="EMBL" id="LYBM01000045">
    <property type="protein sequence ID" value="ODA30886.1"/>
    <property type="molecule type" value="Genomic_DNA"/>
</dbReference>
<dbReference type="Proteomes" id="UP000094936">
    <property type="component" value="Unassembled WGS sequence"/>
</dbReference>
<feature type="signal peptide" evidence="1">
    <location>
        <begin position="1"/>
        <end position="23"/>
    </location>
</feature>
<reference evidence="2 3" key="1">
    <citation type="submission" date="2016-05" db="EMBL/GenBank/DDBJ databases">
        <title>Genomic Taxonomy of the Vibrionaceae.</title>
        <authorList>
            <person name="Gomez-Gil B."/>
            <person name="Enciso-Ibarra J."/>
        </authorList>
    </citation>
    <scope>NUCLEOTIDE SEQUENCE [LARGE SCALE GENOMIC DNA]</scope>
    <source>
        <strain evidence="2 3">CAIM 1920</strain>
    </source>
</reference>
<organism evidence="2 3">
    <name type="scientific">Veronia pacifica</name>
    <dbReference type="NCBI Taxonomy" id="1080227"/>
    <lineage>
        <taxon>Bacteria</taxon>
        <taxon>Pseudomonadati</taxon>
        <taxon>Pseudomonadota</taxon>
        <taxon>Gammaproteobacteria</taxon>
        <taxon>Vibrionales</taxon>
        <taxon>Vibrionaceae</taxon>
        <taxon>Veronia</taxon>
    </lineage>
</organism>
<dbReference type="RefSeq" id="WP_068904922.1">
    <property type="nucleotide sequence ID" value="NZ_JBHUIF010000030.1"/>
</dbReference>
<name>A0A1C3ECA4_9GAMM</name>
<keyword evidence="1" id="KW-0732">Signal</keyword>
<comment type="caution">
    <text evidence="2">The sequence shown here is derived from an EMBL/GenBank/DDBJ whole genome shotgun (WGS) entry which is preliminary data.</text>
</comment>
<feature type="chain" id="PRO_5008672961" description="Lipoprotein" evidence="1">
    <location>
        <begin position="24"/>
        <end position="1053"/>
    </location>
</feature>
<evidence type="ECO:0008006" key="4">
    <source>
        <dbReference type="Google" id="ProtNLM"/>
    </source>
</evidence>
<gene>
    <name evidence="2" type="ORF">A8L45_18920</name>
</gene>
<accession>A0A1C3ECA4</accession>